<gene>
    <name evidence="1" type="ORF">LCGC14_3107100</name>
</gene>
<dbReference type="AlphaFoldDB" id="A0A0F8W6G6"/>
<accession>A0A0F8W6G6</accession>
<sequence length="99" mass="11054">MNRLLDDVDYDSYMDMMEGEGPAPLICTSCGYVGTDVWPLQLASDLALCQRCGDADEHLFWCEKCEHYCDEEIRISADEDSCIDCYAAASSNIHDQLSG</sequence>
<name>A0A0F8W6G6_9ZZZZ</name>
<evidence type="ECO:0000313" key="1">
    <source>
        <dbReference type="EMBL" id="KKK52223.1"/>
    </source>
</evidence>
<feature type="non-terminal residue" evidence="1">
    <location>
        <position position="99"/>
    </location>
</feature>
<reference evidence="1" key="1">
    <citation type="journal article" date="2015" name="Nature">
        <title>Complex archaea that bridge the gap between prokaryotes and eukaryotes.</title>
        <authorList>
            <person name="Spang A."/>
            <person name="Saw J.H."/>
            <person name="Jorgensen S.L."/>
            <person name="Zaremba-Niedzwiedzka K."/>
            <person name="Martijn J."/>
            <person name="Lind A.E."/>
            <person name="van Eijk R."/>
            <person name="Schleper C."/>
            <person name="Guy L."/>
            <person name="Ettema T.J."/>
        </authorList>
    </citation>
    <scope>NUCLEOTIDE SEQUENCE</scope>
</reference>
<comment type="caution">
    <text evidence="1">The sequence shown here is derived from an EMBL/GenBank/DDBJ whole genome shotgun (WGS) entry which is preliminary data.</text>
</comment>
<organism evidence="1">
    <name type="scientific">marine sediment metagenome</name>
    <dbReference type="NCBI Taxonomy" id="412755"/>
    <lineage>
        <taxon>unclassified sequences</taxon>
        <taxon>metagenomes</taxon>
        <taxon>ecological metagenomes</taxon>
    </lineage>
</organism>
<protein>
    <submittedName>
        <fullName evidence="1">Uncharacterized protein</fullName>
    </submittedName>
</protein>
<dbReference type="EMBL" id="LAZR01067128">
    <property type="protein sequence ID" value="KKK52223.1"/>
    <property type="molecule type" value="Genomic_DNA"/>
</dbReference>
<proteinExistence type="predicted"/>